<sequence length="113" mass="13106">MPQVVIPDKLFFTISETGKLTGIKSYVLRYWESEFNTLKPDKTTGGQRRYRKKDVELILKIKDLLYVQGYTLAGAKRFLKKQKKASEEIAVANVIGLKKELREMLKIMEHKEG</sequence>
<evidence type="ECO:0000313" key="3">
    <source>
        <dbReference type="EMBL" id="OIP41535.1"/>
    </source>
</evidence>
<dbReference type="GO" id="GO:0003700">
    <property type="term" value="F:DNA-binding transcription factor activity"/>
    <property type="evidence" value="ECO:0007669"/>
    <property type="project" value="InterPro"/>
</dbReference>
<dbReference type="Pfam" id="PF13411">
    <property type="entry name" value="MerR_1"/>
    <property type="match status" value="1"/>
</dbReference>
<keyword evidence="1" id="KW-0238">DNA-binding</keyword>
<dbReference type="Proteomes" id="UP000183085">
    <property type="component" value="Unassembled WGS sequence"/>
</dbReference>
<evidence type="ECO:0000256" key="1">
    <source>
        <dbReference type="ARBA" id="ARBA00023125"/>
    </source>
</evidence>
<dbReference type="SUPFAM" id="SSF46955">
    <property type="entry name" value="Putative DNA-binding domain"/>
    <property type="match status" value="1"/>
</dbReference>
<dbReference type="SMART" id="SM00422">
    <property type="entry name" value="HTH_MERR"/>
    <property type="match status" value="1"/>
</dbReference>
<organism evidence="3 4">
    <name type="scientific">Candidatus Desantisbacteria bacterium CG2_30_40_21</name>
    <dbReference type="NCBI Taxonomy" id="1817895"/>
    <lineage>
        <taxon>Bacteria</taxon>
        <taxon>Candidatus Desantisiibacteriota</taxon>
    </lineage>
</organism>
<proteinExistence type="predicted"/>
<comment type="caution">
    <text evidence="3">The sequence shown here is derived from an EMBL/GenBank/DDBJ whole genome shotgun (WGS) entry which is preliminary data.</text>
</comment>
<protein>
    <recommendedName>
        <fullName evidence="2">HTH merR-type domain-containing protein</fullName>
    </recommendedName>
</protein>
<dbReference type="InterPro" id="IPR047057">
    <property type="entry name" value="MerR_fam"/>
</dbReference>
<evidence type="ECO:0000259" key="2">
    <source>
        <dbReference type="PROSITE" id="PS50937"/>
    </source>
</evidence>
<dbReference type="STRING" id="1817895.AUJ95_03200"/>
<reference evidence="3 4" key="1">
    <citation type="journal article" date="2016" name="Environ. Microbiol.">
        <title>Genomic resolution of a cold subsurface aquifer community provides metabolic insights for novel microbes adapted to high CO concentrations.</title>
        <authorList>
            <person name="Probst A.J."/>
            <person name="Castelle C.J."/>
            <person name="Singh A."/>
            <person name="Brown C.T."/>
            <person name="Anantharaman K."/>
            <person name="Sharon I."/>
            <person name="Hug L.A."/>
            <person name="Burstein D."/>
            <person name="Emerson J.B."/>
            <person name="Thomas B.C."/>
            <person name="Banfield J.F."/>
        </authorList>
    </citation>
    <scope>NUCLEOTIDE SEQUENCE [LARGE SCALE GENOMIC DNA]</scope>
    <source>
        <strain evidence="3">CG2_30_40_21</strain>
    </source>
</reference>
<dbReference type="AlphaFoldDB" id="A0A1J5EBY9"/>
<dbReference type="PROSITE" id="PS50937">
    <property type="entry name" value="HTH_MERR_2"/>
    <property type="match status" value="1"/>
</dbReference>
<dbReference type="GO" id="GO:0003677">
    <property type="term" value="F:DNA binding"/>
    <property type="evidence" value="ECO:0007669"/>
    <property type="project" value="UniProtKB-KW"/>
</dbReference>
<name>A0A1J5EBY9_9BACT</name>
<evidence type="ECO:0000313" key="4">
    <source>
        <dbReference type="Proteomes" id="UP000183085"/>
    </source>
</evidence>
<dbReference type="InterPro" id="IPR000551">
    <property type="entry name" value="MerR-type_HTH_dom"/>
</dbReference>
<dbReference type="CDD" id="cd04765">
    <property type="entry name" value="HTH_MlrA-like_sg2"/>
    <property type="match status" value="1"/>
</dbReference>
<accession>A0A1J5EBY9</accession>
<dbReference type="PANTHER" id="PTHR30204">
    <property type="entry name" value="REDOX-CYCLING DRUG-SENSING TRANSCRIPTIONAL ACTIVATOR SOXR"/>
    <property type="match status" value="1"/>
</dbReference>
<gene>
    <name evidence="3" type="ORF">AUJ95_03200</name>
</gene>
<dbReference type="Gene3D" id="1.10.1660.10">
    <property type="match status" value="1"/>
</dbReference>
<dbReference type="EMBL" id="MNYI01000077">
    <property type="protein sequence ID" value="OIP41535.1"/>
    <property type="molecule type" value="Genomic_DNA"/>
</dbReference>
<feature type="domain" description="HTH merR-type" evidence="2">
    <location>
        <begin position="11"/>
        <end position="81"/>
    </location>
</feature>
<dbReference type="PANTHER" id="PTHR30204:SF15">
    <property type="entry name" value="BLL5018 PROTEIN"/>
    <property type="match status" value="1"/>
</dbReference>
<dbReference type="InterPro" id="IPR009061">
    <property type="entry name" value="DNA-bd_dom_put_sf"/>
</dbReference>